<feature type="domain" description="Cation/H+ exchanger transmembrane" evidence="8">
    <location>
        <begin position="16"/>
        <end position="364"/>
    </location>
</feature>
<name>A0A381YGC1_9ZZZZ</name>
<dbReference type="GO" id="GO:0016020">
    <property type="term" value="C:membrane"/>
    <property type="evidence" value="ECO:0007669"/>
    <property type="project" value="UniProtKB-SubCell"/>
</dbReference>
<accession>A0A381YGC1</accession>
<comment type="subcellular location">
    <subcellularLocation>
        <location evidence="1">Membrane</location>
        <topology evidence="1">Multi-pass membrane protein</topology>
    </subcellularLocation>
</comment>
<feature type="transmembrane region" description="Helical" evidence="7">
    <location>
        <begin position="112"/>
        <end position="131"/>
    </location>
</feature>
<reference evidence="9" key="1">
    <citation type="submission" date="2018-05" db="EMBL/GenBank/DDBJ databases">
        <authorList>
            <person name="Lanie J.A."/>
            <person name="Ng W.-L."/>
            <person name="Kazmierczak K.M."/>
            <person name="Andrzejewski T.M."/>
            <person name="Davidsen T.M."/>
            <person name="Wayne K.J."/>
            <person name="Tettelin H."/>
            <person name="Glass J.I."/>
            <person name="Rusch D."/>
            <person name="Podicherti R."/>
            <person name="Tsui H.-C.T."/>
            <person name="Winkler M.E."/>
        </authorList>
    </citation>
    <scope>NUCLEOTIDE SEQUENCE</scope>
</reference>
<evidence type="ECO:0000256" key="6">
    <source>
        <dbReference type="ARBA" id="ARBA00023136"/>
    </source>
</evidence>
<evidence type="ECO:0000256" key="2">
    <source>
        <dbReference type="ARBA" id="ARBA00005551"/>
    </source>
</evidence>
<evidence type="ECO:0000256" key="4">
    <source>
        <dbReference type="ARBA" id="ARBA00022692"/>
    </source>
</evidence>
<keyword evidence="4 7" id="KW-0812">Transmembrane</keyword>
<feature type="transmembrane region" description="Helical" evidence="7">
    <location>
        <begin position="50"/>
        <end position="71"/>
    </location>
</feature>
<proteinExistence type="inferred from homology"/>
<dbReference type="Pfam" id="PF00999">
    <property type="entry name" value="Na_H_Exchanger"/>
    <property type="match status" value="1"/>
</dbReference>
<dbReference type="GO" id="GO:1902600">
    <property type="term" value="P:proton transmembrane transport"/>
    <property type="evidence" value="ECO:0007669"/>
    <property type="project" value="InterPro"/>
</dbReference>
<feature type="transmembrane region" description="Helical" evidence="7">
    <location>
        <begin position="171"/>
        <end position="190"/>
    </location>
</feature>
<feature type="transmembrane region" description="Helical" evidence="7">
    <location>
        <begin position="352"/>
        <end position="373"/>
    </location>
</feature>
<dbReference type="Gene3D" id="1.20.1530.20">
    <property type="match status" value="1"/>
</dbReference>
<dbReference type="EMBL" id="UINC01018177">
    <property type="protein sequence ID" value="SVA76099.1"/>
    <property type="molecule type" value="Genomic_DNA"/>
</dbReference>
<feature type="transmembrane region" description="Helical" evidence="7">
    <location>
        <begin position="143"/>
        <end position="165"/>
    </location>
</feature>
<feature type="transmembrane region" description="Helical" evidence="7">
    <location>
        <begin position="260"/>
        <end position="278"/>
    </location>
</feature>
<feature type="transmembrane region" description="Helical" evidence="7">
    <location>
        <begin position="83"/>
        <end position="106"/>
    </location>
</feature>
<organism evidence="9">
    <name type="scientific">marine metagenome</name>
    <dbReference type="NCBI Taxonomy" id="408172"/>
    <lineage>
        <taxon>unclassified sequences</taxon>
        <taxon>metagenomes</taxon>
        <taxon>ecological metagenomes</taxon>
    </lineage>
</organism>
<evidence type="ECO:0000256" key="7">
    <source>
        <dbReference type="SAM" id="Phobius"/>
    </source>
</evidence>
<dbReference type="PANTHER" id="PTHR42751:SF3">
    <property type="entry name" value="SODIUM_GLUTAMATE SYMPORTER"/>
    <property type="match status" value="1"/>
</dbReference>
<evidence type="ECO:0000256" key="5">
    <source>
        <dbReference type="ARBA" id="ARBA00022989"/>
    </source>
</evidence>
<dbReference type="PANTHER" id="PTHR42751">
    <property type="entry name" value="SODIUM/HYDROGEN EXCHANGER FAMILY/TRKA DOMAIN PROTEIN"/>
    <property type="match status" value="1"/>
</dbReference>
<keyword evidence="6 7" id="KW-0472">Membrane</keyword>
<feature type="transmembrane region" description="Helical" evidence="7">
    <location>
        <begin position="210"/>
        <end position="229"/>
    </location>
</feature>
<keyword evidence="5 7" id="KW-1133">Transmembrane helix</keyword>
<evidence type="ECO:0000313" key="9">
    <source>
        <dbReference type="EMBL" id="SVA76099.1"/>
    </source>
</evidence>
<comment type="similarity">
    <text evidence="2">Belongs to the monovalent cation:proton antiporter 2 (CPA2) transporter (TC 2.A.37) family.</text>
</comment>
<dbReference type="InterPro" id="IPR038770">
    <property type="entry name" value="Na+/solute_symporter_sf"/>
</dbReference>
<dbReference type="AlphaFoldDB" id="A0A381YGC1"/>
<gene>
    <name evidence="9" type="ORF">METZ01_LOCUS128953</name>
</gene>
<protein>
    <recommendedName>
        <fullName evidence="8">Cation/H+ exchanger transmembrane domain-containing protein</fullName>
    </recommendedName>
</protein>
<dbReference type="InterPro" id="IPR006153">
    <property type="entry name" value="Cation/H_exchanger_TM"/>
</dbReference>
<evidence type="ECO:0000259" key="8">
    <source>
        <dbReference type="Pfam" id="PF00999"/>
    </source>
</evidence>
<evidence type="ECO:0000256" key="3">
    <source>
        <dbReference type="ARBA" id="ARBA00022448"/>
    </source>
</evidence>
<keyword evidence="3" id="KW-0813">Transport</keyword>
<dbReference type="GO" id="GO:0015297">
    <property type="term" value="F:antiporter activity"/>
    <property type="evidence" value="ECO:0007669"/>
    <property type="project" value="InterPro"/>
</dbReference>
<sequence length="384" mass="41298">MMFSIFLIFTGAAVLATVALYARQSLLMAYILLGAIVGPAGFGMVDDPQLIEDIAHVGIIFLLFLLGLDLYPKKLLQLLKEATVVMIASTLLFGVLGFGIAAAFGMHRDDCLIVGLATTFSSTIISLKLLPTTVLHHRHTGEVMISILLLQDLFAITALLILHGISGDGLGLHRFGLLVLALPLLLLGGLAGERWLLRALFRKFDKIGEYVFLLTLGWCLGLAQLANFLGLSYEMGAFIAGVTIANSPIAPYIAESLRPLRDFFLIMFFFALGASLDFSSVGRVWLPALVLAAAVVIVKPLTYHGLFRSAGESPALASEAGVRLGQLSEFSLLLMMVALQGGLVSLDAATTVQLATVITFVVSSYAVVMRYPTPIALSDRLRRD</sequence>
<feature type="transmembrane region" description="Helical" evidence="7">
    <location>
        <begin position="284"/>
        <end position="306"/>
    </location>
</feature>
<evidence type="ECO:0000256" key="1">
    <source>
        <dbReference type="ARBA" id="ARBA00004141"/>
    </source>
</evidence>